<feature type="transmembrane region" description="Helical" evidence="1">
    <location>
        <begin position="32"/>
        <end position="51"/>
    </location>
</feature>
<evidence type="ECO:0008006" key="4">
    <source>
        <dbReference type="Google" id="ProtNLM"/>
    </source>
</evidence>
<evidence type="ECO:0000256" key="1">
    <source>
        <dbReference type="SAM" id="Phobius"/>
    </source>
</evidence>
<evidence type="ECO:0000313" key="2">
    <source>
        <dbReference type="EMBL" id="GLJ95177.1"/>
    </source>
</evidence>
<name>A0A9W6M5V3_9MICO</name>
<evidence type="ECO:0000313" key="3">
    <source>
        <dbReference type="Proteomes" id="UP001142291"/>
    </source>
</evidence>
<reference evidence="2" key="2">
    <citation type="submission" date="2023-01" db="EMBL/GenBank/DDBJ databases">
        <authorList>
            <person name="Sun Q."/>
            <person name="Evtushenko L."/>
        </authorList>
    </citation>
    <scope>NUCLEOTIDE SEQUENCE</scope>
    <source>
        <strain evidence="2">VKM Ac-1940</strain>
    </source>
</reference>
<dbReference type="AlphaFoldDB" id="A0A9W6M5V3"/>
<sequence>MTIPPAAPTGAPEPRDRFTRLRKATDRVPTKWFAAIGTTLFLAVTAVFGGLSPVAAEEKPLAQLSDGQTHTSAQLNVTVERAALIDRLPGSGAIADREKGERILVVLVRLENLWTRPLSSGSQPGFAQSVRLAADSRPADGVVREDDQTAPFWLQPNVPVLVAFSWVVRGSDYADASEVTIVLEDGSLVVGQMLYVGEDWGDYAPAAEVTLPLADVGAGVGS</sequence>
<organism evidence="2 3">
    <name type="scientific">Microbacterium dextranolyticum</name>
    <dbReference type="NCBI Taxonomy" id="36806"/>
    <lineage>
        <taxon>Bacteria</taxon>
        <taxon>Bacillati</taxon>
        <taxon>Actinomycetota</taxon>
        <taxon>Actinomycetes</taxon>
        <taxon>Micrococcales</taxon>
        <taxon>Microbacteriaceae</taxon>
        <taxon>Microbacterium</taxon>
    </lineage>
</organism>
<dbReference type="Proteomes" id="UP001142291">
    <property type="component" value="Unassembled WGS sequence"/>
</dbReference>
<protein>
    <recommendedName>
        <fullName evidence="4">DUF4352 domain-containing protein</fullName>
    </recommendedName>
</protein>
<dbReference type="RefSeq" id="WP_204964678.1">
    <property type="nucleotide sequence ID" value="NZ_BAAAUR010000005.1"/>
</dbReference>
<accession>A0A9W6M5V3</accession>
<gene>
    <name evidence="2" type="ORF">GCM10017591_12390</name>
</gene>
<dbReference type="EMBL" id="BSER01000008">
    <property type="protein sequence ID" value="GLJ95177.1"/>
    <property type="molecule type" value="Genomic_DNA"/>
</dbReference>
<keyword evidence="1" id="KW-0812">Transmembrane</keyword>
<keyword evidence="3" id="KW-1185">Reference proteome</keyword>
<keyword evidence="1" id="KW-0472">Membrane</keyword>
<keyword evidence="1" id="KW-1133">Transmembrane helix</keyword>
<comment type="caution">
    <text evidence="2">The sequence shown here is derived from an EMBL/GenBank/DDBJ whole genome shotgun (WGS) entry which is preliminary data.</text>
</comment>
<reference evidence="2" key="1">
    <citation type="journal article" date="2014" name="Int. J. Syst. Evol. Microbiol.">
        <title>Complete genome sequence of Corynebacterium casei LMG S-19264T (=DSM 44701T), isolated from a smear-ripened cheese.</title>
        <authorList>
            <consortium name="US DOE Joint Genome Institute (JGI-PGF)"/>
            <person name="Walter F."/>
            <person name="Albersmeier A."/>
            <person name="Kalinowski J."/>
            <person name="Ruckert C."/>
        </authorList>
    </citation>
    <scope>NUCLEOTIDE SEQUENCE</scope>
    <source>
        <strain evidence="2">VKM Ac-1940</strain>
    </source>
</reference>
<proteinExistence type="predicted"/>